<gene>
    <name evidence="9" type="ORF">ESA94_09365</name>
</gene>
<dbReference type="AlphaFoldDB" id="A0A4Q1CJZ8"/>
<reference evidence="9 10" key="1">
    <citation type="submission" date="2019-01" db="EMBL/GenBank/DDBJ databases">
        <title>Lacibacter sp. strain TTM-7.</title>
        <authorList>
            <person name="Chen W.-M."/>
        </authorList>
    </citation>
    <scope>NUCLEOTIDE SEQUENCE [LARGE SCALE GENOMIC DNA]</scope>
    <source>
        <strain evidence="9 10">TTM-7</strain>
    </source>
</reference>
<dbReference type="Gene3D" id="3.30.565.10">
    <property type="entry name" value="Histidine kinase-like ATPase, C-terminal domain"/>
    <property type="match status" value="2"/>
</dbReference>
<dbReference type="Proteomes" id="UP000290204">
    <property type="component" value="Unassembled WGS sequence"/>
</dbReference>
<comment type="catalytic activity">
    <reaction evidence="1">
        <text>ATP + protein L-histidine = ADP + protein N-phospho-L-histidine.</text>
        <dbReference type="EC" id="2.7.13.3"/>
    </reaction>
</comment>
<feature type="coiled-coil region" evidence="7">
    <location>
        <begin position="500"/>
        <end position="548"/>
    </location>
</feature>
<evidence type="ECO:0000256" key="6">
    <source>
        <dbReference type="ARBA" id="ARBA00022840"/>
    </source>
</evidence>
<dbReference type="RefSeq" id="WP_129130623.1">
    <property type="nucleotide sequence ID" value="NZ_SDHW01000002.1"/>
</dbReference>
<proteinExistence type="predicted"/>
<protein>
    <recommendedName>
        <fullName evidence="2">histidine kinase</fullName>
        <ecNumber evidence="2">2.7.13.3</ecNumber>
    </recommendedName>
</protein>
<dbReference type="InterPro" id="IPR050980">
    <property type="entry name" value="2C_sensor_his_kinase"/>
</dbReference>
<evidence type="ECO:0000256" key="7">
    <source>
        <dbReference type="SAM" id="Coils"/>
    </source>
</evidence>
<feature type="domain" description="Histidine kinase/HSP90-like ATPase" evidence="8">
    <location>
        <begin position="670"/>
        <end position="767"/>
    </location>
</feature>
<evidence type="ECO:0000256" key="3">
    <source>
        <dbReference type="ARBA" id="ARBA00022679"/>
    </source>
</evidence>
<dbReference type="GO" id="GO:0005524">
    <property type="term" value="F:ATP binding"/>
    <property type="evidence" value="ECO:0007669"/>
    <property type="project" value="UniProtKB-KW"/>
</dbReference>
<name>A0A4Q1CJZ8_9BACT</name>
<keyword evidence="7" id="KW-0175">Coiled coil</keyword>
<evidence type="ECO:0000256" key="1">
    <source>
        <dbReference type="ARBA" id="ARBA00000085"/>
    </source>
</evidence>
<evidence type="ECO:0000256" key="2">
    <source>
        <dbReference type="ARBA" id="ARBA00012438"/>
    </source>
</evidence>
<sequence>MSSKYFKVSSALKNLIGSDLITDNFVAVFELVKNSFDARATEVKIIFKDIYSNNAQIIIQDNGKGMDYKDLTEKWLFLGYSAKRDNTEDDYRDKIKSGRVYAGAKGVGRFSCDRLGKYLNLTTVSKKPNSRIENIFVDWSKFEKNQKVLFEQIPVVHSVAQKTNYNLKHGTILEISGVPVDFWNRDNFKKLKEKLSKLIRPDLNSSDDLQKFKIILSVPDEESKDKEILKEKGNNEIHQYYSTINGEIKNFVFNELDIKTTKIESQIDNTGIITTRLTDRENFIYEIKEKSQFDLLSNINITLYFLNRSGKITFHKRTGVEHVDFGSLFVYKNGFRIYPYGERGDDSLRLENRALQGYARYIGLRSLIGEISIGNSNEDLRETTSRGDGLVKTKAYEQLTNTDDGYLIQTLRRLEKYVVDVTQWGVNSDDENIDLTSKKAIEGLVKLIANISDKQTLELKYNKDIINLISLREEKSAKKLVQNFKRIAAESNDKNLYKEAQKIEKAITSSLKRADSAEKERDAKIIEKKQVEKELEKKKEQLSIANSIASQDIDNVTNLHHQVRVITDVIKTELLLFSRKLGKGAIISNEELKDFIEKISFENNKIEAISKFGSRAIFENFTDISKADLAGFIENYVNKISNYFSSTKTKVLFQNNLKSPFEIRFRPLDVSIIIDNMISNSKKADATSLYIELNKSNDKELNICFRDNGKGISKEIKDVNEIFVKTFSTTRSTGLGLYHIMNIITENKWEISVNTNNPKGVQFNIIVKK</sequence>
<comment type="caution">
    <text evidence="9">The sequence shown here is derived from an EMBL/GenBank/DDBJ whole genome shotgun (WGS) entry which is preliminary data.</text>
</comment>
<keyword evidence="4" id="KW-0547">Nucleotide-binding</keyword>
<dbReference type="Pfam" id="PF13589">
    <property type="entry name" value="HATPase_c_3"/>
    <property type="match status" value="1"/>
</dbReference>
<dbReference type="PANTHER" id="PTHR44936:SF10">
    <property type="entry name" value="SENSOR PROTEIN RSTB"/>
    <property type="match status" value="1"/>
</dbReference>
<dbReference type="InterPro" id="IPR036890">
    <property type="entry name" value="HATPase_C_sf"/>
</dbReference>
<dbReference type="EMBL" id="SDHW01000002">
    <property type="protein sequence ID" value="RXK60662.1"/>
    <property type="molecule type" value="Genomic_DNA"/>
</dbReference>
<evidence type="ECO:0000256" key="5">
    <source>
        <dbReference type="ARBA" id="ARBA00022777"/>
    </source>
</evidence>
<dbReference type="PANTHER" id="PTHR44936">
    <property type="entry name" value="SENSOR PROTEIN CREC"/>
    <property type="match status" value="1"/>
</dbReference>
<keyword evidence="6" id="KW-0067">ATP-binding</keyword>
<dbReference type="Pfam" id="PF02518">
    <property type="entry name" value="HATPase_c"/>
    <property type="match status" value="1"/>
</dbReference>
<accession>A0A4Q1CJZ8</accession>
<dbReference type="OrthoDB" id="9816482at2"/>
<dbReference type="InterPro" id="IPR003594">
    <property type="entry name" value="HATPase_dom"/>
</dbReference>
<dbReference type="GO" id="GO:0004673">
    <property type="term" value="F:protein histidine kinase activity"/>
    <property type="evidence" value="ECO:0007669"/>
    <property type="project" value="UniProtKB-EC"/>
</dbReference>
<evidence type="ECO:0000313" key="10">
    <source>
        <dbReference type="Proteomes" id="UP000290204"/>
    </source>
</evidence>
<keyword evidence="3" id="KW-0808">Transferase</keyword>
<evidence type="ECO:0000313" key="9">
    <source>
        <dbReference type="EMBL" id="RXK60662.1"/>
    </source>
</evidence>
<organism evidence="9 10">
    <name type="scientific">Lacibacter luteus</name>
    <dbReference type="NCBI Taxonomy" id="2508719"/>
    <lineage>
        <taxon>Bacteria</taxon>
        <taxon>Pseudomonadati</taxon>
        <taxon>Bacteroidota</taxon>
        <taxon>Chitinophagia</taxon>
        <taxon>Chitinophagales</taxon>
        <taxon>Chitinophagaceae</taxon>
        <taxon>Lacibacter</taxon>
    </lineage>
</organism>
<keyword evidence="10" id="KW-1185">Reference proteome</keyword>
<dbReference type="SUPFAM" id="SSF55874">
    <property type="entry name" value="ATPase domain of HSP90 chaperone/DNA topoisomerase II/histidine kinase"/>
    <property type="match status" value="2"/>
</dbReference>
<dbReference type="EC" id="2.7.13.3" evidence="2"/>
<evidence type="ECO:0000259" key="8">
    <source>
        <dbReference type="Pfam" id="PF02518"/>
    </source>
</evidence>
<evidence type="ECO:0000256" key="4">
    <source>
        <dbReference type="ARBA" id="ARBA00022741"/>
    </source>
</evidence>
<keyword evidence="5 9" id="KW-0418">Kinase</keyword>